<evidence type="ECO:0000256" key="11">
    <source>
        <dbReference type="ARBA" id="ARBA00031194"/>
    </source>
</evidence>
<comment type="function">
    <text evidence="13">Is responsible for the charging of tRNA(Phe) with phenylalanine in mitochondrial translation.</text>
</comment>
<feature type="domain" description="Aminoacyl-transfer RNA synthetases class-II family profile" evidence="14">
    <location>
        <begin position="103"/>
        <end position="352"/>
    </location>
</feature>
<dbReference type="STRING" id="2018661.A0A2A2LXC7"/>
<dbReference type="CDD" id="cd00496">
    <property type="entry name" value="PheRS_alpha_core"/>
    <property type="match status" value="1"/>
</dbReference>
<evidence type="ECO:0000256" key="2">
    <source>
        <dbReference type="ARBA" id="ARBA00008226"/>
    </source>
</evidence>
<dbReference type="GO" id="GO:0005759">
    <property type="term" value="C:mitochondrial matrix"/>
    <property type="evidence" value="ECO:0007669"/>
    <property type="project" value="UniProtKB-SubCell"/>
</dbReference>
<dbReference type="PANTHER" id="PTHR11538">
    <property type="entry name" value="PHENYLALANYL-TRNA SYNTHETASE"/>
    <property type="match status" value="1"/>
</dbReference>
<dbReference type="Pfam" id="PF03147">
    <property type="entry name" value="FDX-ACB"/>
    <property type="match status" value="1"/>
</dbReference>
<dbReference type="Proteomes" id="UP000218231">
    <property type="component" value="Unassembled WGS sequence"/>
</dbReference>
<keyword evidence="10" id="KW-0030">Aminoacyl-tRNA synthetase</keyword>
<dbReference type="InterPro" id="IPR005121">
    <property type="entry name" value="Fdx_antiC-bd"/>
</dbReference>
<dbReference type="SUPFAM" id="SSF55681">
    <property type="entry name" value="Class II aaRS and biotin synthetases"/>
    <property type="match status" value="1"/>
</dbReference>
<name>A0A2A2LXC7_9BILA</name>
<sequence>MTLLSPSRCVSRRLCRILLANAAHYSNAEPASSESATPKSSRPEIFKLDGKEIRTDSCWNLSNSVLTLLERQLLNEPSNPLNLLKQRIVNHVHQTYRKPGGRSPLFTVCEREPRVVTTFENFDSLLTPADHISRRPSDTYYVNQDYCLRAHTTAHEHRLIREGLDAFLTVGDVYRRDEIDKTHYPCFHQLEGVRLYAADQLFGTAGINQHPILEKTPTERKPHKQEKIAEDASNALQIQLKAFLEDLCDAIFGVCEKRWVDAYFPFTHPSFELEIEYQGKWLEVLGCGVLEQKLMEMAGVPDKVGWAFGLGLERLAMVLYTIPDIRLFWTKDSGFLSQFEGKSPTDSIVYKPISAHPQVTFDVSFFLPESVQFNDMTSDVYDTIRNVGGELVEQVKLMDEFTNKKSGKRSQMYRIVYRSNEKSLTKQEVNAVHKAIEQELVEKFSAVIR</sequence>
<dbReference type="SMART" id="SM00896">
    <property type="entry name" value="FDX-ACB"/>
    <property type="match status" value="1"/>
</dbReference>
<evidence type="ECO:0000256" key="8">
    <source>
        <dbReference type="ARBA" id="ARBA00022946"/>
    </source>
</evidence>
<dbReference type="InterPro" id="IPR045864">
    <property type="entry name" value="aa-tRNA-synth_II/BPL/LPL"/>
</dbReference>
<dbReference type="InterPro" id="IPR036690">
    <property type="entry name" value="Fdx_antiC-bd_sf"/>
</dbReference>
<keyword evidence="8" id="KW-0809">Transit peptide</keyword>
<dbReference type="OrthoDB" id="4457at2759"/>
<dbReference type="SUPFAM" id="SSF54991">
    <property type="entry name" value="Anticodon-binding domain of PheRS"/>
    <property type="match status" value="1"/>
</dbReference>
<gene>
    <name evidence="16" type="ORF">WR25_04858</name>
</gene>
<evidence type="ECO:0000256" key="9">
    <source>
        <dbReference type="ARBA" id="ARBA00023128"/>
    </source>
</evidence>
<dbReference type="PANTHER" id="PTHR11538:SF41">
    <property type="entry name" value="PHENYLALANINE--TRNA LIGASE, MITOCHONDRIAL"/>
    <property type="match status" value="1"/>
</dbReference>
<evidence type="ECO:0000256" key="7">
    <source>
        <dbReference type="ARBA" id="ARBA00022917"/>
    </source>
</evidence>
<evidence type="ECO:0000256" key="3">
    <source>
        <dbReference type="ARBA" id="ARBA00012814"/>
    </source>
</evidence>
<comment type="caution">
    <text evidence="16">The sequence shown here is derived from an EMBL/GenBank/DDBJ whole genome shotgun (WGS) entry which is preliminary data.</text>
</comment>
<evidence type="ECO:0000259" key="15">
    <source>
        <dbReference type="PROSITE" id="PS51447"/>
    </source>
</evidence>
<keyword evidence="9" id="KW-0496">Mitochondrion</keyword>
<evidence type="ECO:0000256" key="5">
    <source>
        <dbReference type="ARBA" id="ARBA00022741"/>
    </source>
</evidence>
<keyword evidence="7" id="KW-0648">Protein biosynthesis</keyword>
<dbReference type="FunFam" id="3.30.930.10:FF:000053">
    <property type="entry name" value="Phenylalanyl-tRNA synthetase mitochondrial"/>
    <property type="match status" value="1"/>
</dbReference>
<evidence type="ECO:0000259" key="14">
    <source>
        <dbReference type="PROSITE" id="PS50862"/>
    </source>
</evidence>
<keyword evidence="6" id="KW-0067">ATP-binding</keyword>
<dbReference type="FunFam" id="3.30.70.380:FF:000002">
    <property type="entry name" value="phenylalanine--tRNA ligase, mitochondrial"/>
    <property type="match status" value="1"/>
</dbReference>
<comment type="similarity">
    <text evidence="2">Belongs to the class-II aminoacyl-tRNA synthetase family.</text>
</comment>
<keyword evidence="17" id="KW-1185">Reference proteome</keyword>
<reference evidence="16 17" key="1">
    <citation type="journal article" date="2017" name="Curr. Biol.">
        <title>Genome architecture and evolution of a unichromosomal asexual nematode.</title>
        <authorList>
            <person name="Fradin H."/>
            <person name="Zegar C."/>
            <person name="Gutwein M."/>
            <person name="Lucas J."/>
            <person name="Kovtun M."/>
            <person name="Corcoran D."/>
            <person name="Baugh L.R."/>
            <person name="Kiontke K."/>
            <person name="Gunsalus K."/>
            <person name="Fitch D.H."/>
            <person name="Piano F."/>
        </authorList>
    </citation>
    <scope>NUCLEOTIDE SEQUENCE [LARGE SCALE GENOMIC DNA]</scope>
    <source>
        <strain evidence="16">PF1309</strain>
    </source>
</reference>
<dbReference type="PROSITE" id="PS51447">
    <property type="entry name" value="FDX_ACB"/>
    <property type="match status" value="1"/>
</dbReference>
<dbReference type="Gene3D" id="3.30.930.10">
    <property type="entry name" value="Bira Bifunctional Protein, Domain 2"/>
    <property type="match status" value="1"/>
</dbReference>
<dbReference type="InterPro" id="IPR006195">
    <property type="entry name" value="aa-tRNA-synth_II"/>
</dbReference>
<comment type="subcellular location">
    <subcellularLocation>
        <location evidence="1">Mitochondrion matrix</location>
    </subcellularLocation>
</comment>
<evidence type="ECO:0000256" key="1">
    <source>
        <dbReference type="ARBA" id="ARBA00004305"/>
    </source>
</evidence>
<dbReference type="GO" id="GO:0005524">
    <property type="term" value="F:ATP binding"/>
    <property type="evidence" value="ECO:0007669"/>
    <property type="project" value="UniProtKB-KW"/>
</dbReference>
<dbReference type="Gene3D" id="3.30.70.380">
    <property type="entry name" value="Ferrodoxin-fold anticodon-binding domain"/>
    <property type="match status" value="1"/>
</dbReference>
<accession>A0A2A2LXC7</accession>
<dbReference type="GO" id="GO:0006432">
    <property type="term" value="P:phenylalanyl-tRNA aminoacylation"/>
    <property type="evidence" value="ECO:0007669"/>
    <property type="project" value="TreeGrafter"/>
</dbReference>
<evidence type="ECO:0000313" key="17">
    <source>
        <dbReference type="Proteomes" id="UP000218231"/>
    </source>
</evidence>
<dbReference type="GO" id="GO:0000049">
    <property type="term" value="F:tRNA binding"/>
    <property type="evidence" value="ECO:0007669"/>
    <property type="project" value="InterPro"/>
</dbReference>
<keyword evidence="4" id="KW-0436">Ligase</keyword>
<feature type="domain" description="FDX-ACB" evidence="15">
    <location>
        <begin position="354"/>
        <end position="449"/>
    </location>
</feature>
<dbReference type="PROSITE" id="PS50862">
    <property type="entry name" value="AA_TRNA_LIGASE_II"/>
    <property type="match status" value="1"/>
</dbReference>
<dbReference type="Pfam" id="PF01409">
    <property type="entry name" value="tRNA-synt_2d"/>
    <property type="match status" value="2"/>
</dbReference>
<evidence type="ECO:0000256" key="12">
    <source>
        <dbReference type="ARBA" id="ARBA00049255"/>
    </source>
</evidence>
<dbReference type="EC" id="6.1.1.20" evidence="3"/>
<organism evidence="16 17">
    <name type="scientific">Diploscapter pachys</name>
    <dbReference type="NCBI Taxonomy" id="2018661"/>
    <lineage>
        <taxon>Eukaryota</taxon>
        <taxon>Metazoa</taxon>
        <taxon>Ecdysozoa</taxon>
        <taxon>Nematoda</taxon>
        <taxon>Chromadorea</taxon>
        <taxon>Rhabditida</taxon>
        <taxon>Rhabditina</taxon>
        <taxon>Rhabditomorpha</taxon>
        <taxon>Rhabditoidea</taxon>
        <taxon>Rhabditidae</taxon>
        <taxon>Diploscapter</taxon>
    </lineage>
</organism>
<proteinExistence type="inferred from homology"/>
<evidence type="ECO:0000256" key="10">
    <source>
        <dbReference type="ARBA" id="ARBA00023146"/>
    </source>
</evidence>
<evidence type="ECO:0000256" key="13">
    <source>
        <dbReference type="ARBA" id="ARBA00057761"/>
    </source>
</evidence>
<dbReference type="EMBL" id="LIAE01006350">
    <property type="protein sequence ID" value="PAV90849.1"/>
    <property type="molecule type" value="Genomic_DNA"/>
</dbReference>
<comment type="catalytic activity">
    <reaction evidence="12">
        <text>tRNA(Phe) + L-phenylalanine + ATP = L-phenylalanyl-tRNA(Phe) + AMP + diphosphate + H(+)</text>
        <dbReference type="Rhea" id="RHEA:19413"/>
        <dbReference type="Rhea" id="RHEA-COMP:9668"/>
        <dbReference type="Rhea" id="RHEA-COMP:9699"/>
        <dbReference type="ChEBI" id="CHEBI:15378"/>
        <dbReference type="ChEBI" id="CHEBI:30616"/>
        <dbReference type="ChEBI" id="CHEBI:33019"/>
        <dbReference type="ChEBI" id="CHEBI:58095"/>
        <dbReference type="ChEBI" id="CHEBI:78442"/>
        <dbReference type="ChEBI" id="CHEBI:78531"/>
        <dbReference type="ChEBI" id="CHEBI:456215"/>
        <dbReference type="EC" id="6.1.1.20"/>
    </reaction>
</comment>
<dbReference type="InterPro" id="IPR002319">
    <property type="entry name" value="Phenylalanyl-tRNA_Synthase"/>
</dbReference>
<evidence type="ECO:0000256" key="6">
    <source>
        <dbReference type="ARBA" id="ARBA00022840"/>
    </source>
</evidence>
<evidence type="ECO:0000313" key="16">
    <source>
        <dbReference type="EMBL" id="PAV90849.1"/>
    </source>
</evidence>
<keyword evidence="5" id="KW-0547">Nucleotide-binding</keyword>
<evidence type="ECO:0000256" key="4">
    <source>
        <dbReference type="ARBA" id="ARBA00022598"/>
    </source>
</evidence>
<dbReference type="AlphaFoldDB" id="A0A2A2LXC7"/>
<dbReference type="GO" id="GO:0004826">
    <property type="term" value="F:phenylalanine-tRNA ligase activity"/>
    <property type="evidence" value="ECO:0007669"/>
    <property type="project" value="UniProtKB-EC"/>
</dbReference>
<protein>
    <recommendedName>
        <fullName evidence="3">phenylalanine--tRNA ligase</fullName>
        <ecNumber evidence="3">6.1.1.20</ecNumber>
    </recommendedName>
    <alternativeName>
        <fullName evidence="11">Phenylalanyl-tRNA synthetase</fullName>
    </alternativeName>
</protein>